<comment type="similarity">
    <text evidence="1 5">Belongs to the universal ribosomal protein uS2 family.</text>
</comment>
<organism evidence="7 8">
    <name type="scientific">Candidatus Iainarchaeum sp</name>
    <dbReference type="NCBI Taxonomy" id="3101447"/>
    <lineage>
        <taxon>Archaea</taxon>
        <taxon>Candidatus Iainarchaeota</taxon>
        <taxon>Candidatus Iainarchaeia</taxon>
        <taxon>Candidatus Iainarchaeales</taxon>
        <taxon>Candidatus Iainarchaeaceae</taxon>
        <taxon>Candidatus Iainarchaeum</taxon>
    </lineage>
</organism>
<dbReference type="InterPro" id="IPR001865">
    <property type="entry name" value="Ribosomal_uS2"/>
</dbReference>
<dbReference type="Proteomes" id="UP000226592">
    <property type="component" value="Unassembled WGS sequence"/>
</dbReference>
<dbReference type="InterPro" id="IPR018130">
    <property type="entry name" value="Ribosomal_uS2_CS"/>
</dbReference>
<gene>
    <name evidence="5" type="primary">rps2</name>
    <name evidence="7" type="ORF">CL943_01510</name>
</gene>
<dbReference type="HAMAP" id="MF_00291_A">
    <property type="entry name" value="Ribosomal_uS2_A"/>
    <property type="match status" value="1"/>
</dbReference>
<evidence type="ECO:0000256" key="5">
    <source>
        <dbReference type="HAMAP-Rule" id="MF_00291"/>
    </source>
</evidence>
<evidence type="ECO:0000256" key="2">
    <source>
        <dbReference type="ARBA" id="ARBA00022980"/>
    </source>
</evidence>
<dbReference type="PANTHER" id="PTHR11489">
    <property type="entry name" value="40S RIBOSOMAL PROTEIN SA"/>
    <property type="match status" value="1"/>
</dbReference>
<evidence type="ECO:0000256" key="4">
    <source>
        <dbReference type="ARBA" id="ARBA00035256"/>
    </source>
</evidence>
<dbReference type="EMBL" id="NZBU01000005">
    <property type="protein sequence ID" value="MAG21970.1"/>
    <property type="molecule type" value="Genomic_DNA"/>
</dbReference>
<keyword evidence="3 5" id="KW-0687">Ribonucleoprotein</keyword>
<dbReference type="PRINTS" id="PR00395">
    <property type="entry name" value="RIBOSOMALS2"/>
</dbReference>
<comment type="caution">
    <text evidence="7">The sequence shown here is derived from an EMBL/GenBank/DDBJ whole genome shotgun (WGS) entry which is preliminary data.</text>
</comment>
<keyword evidence="2 5" id="KW-0689">Ribosomal protein</keyword>
<dbReference type="GO" id="GO:0003735">
    <property type="term" value="F:structural constituent of ribosome"/>
    <property type="evidence" value="ECO:0007669"/>
    <property type="project" value="InterPro"/>
</dbReference>
<dbReference type="AlphaFoldDB" id="A0A2D6M0M0"/>
<protein>
    <recommendedName>
        <fullName evidence="4 5">Small ribosomal subunit protein uS2</fullName>
    </recommendedName>
</protein>
<dbReference type="NCBIfam" id="TIGR01012">
    <property type="entry name" value="uS2_euk_arch"/>
    <property type="match status" value="1"/>
</dbReference>
<dbReference type="InterPro" id="IPR023454">
    <property type="entry name" value="Ribosomal_uS2_arc"/>
</dbReference>
<evidence type="ECO:0000256" key="6">
    <source>
        <dbReference type="SAM" id="MobiDB-lite"/>
    </source>
</evidence>
<accession>A0A2D6M0M0</accession>
<dbReference type="FunFam" id="3.40.50.10490:FF:000030">
    <property type="entry name" value="30S ribosomal protein S2"/>
    <property type="match status" value="1"/>
</dbReference>
<dbReference type="GO" id="GO:0006412">
    <property type="term" value="P:translation"/>
    <property type="evidence" value="ECO:0007669"/>
    <property type="project" value="UniProtKB-UniRule"/>
</dbReference>
<evidence type="ECO:0000256" key="3">
    <source>
        <dbReference type="ARBA" id="ARBA00023274"/>
    </source>
</evidence>
<dbReference type="GO" id="GO:0015935">
    <property type="term" value="C:small ribosomal subunit"/>
    <property type="evidence" value="ECO:0007669"/>
    <property type="project" value="InterPro"/>
</dbReference>
<evidence type="ECO:0000313" key="8">
    <source>
        <dbReference type="Proteomes" id="UP000226592"/>
    </source>
</evidence>
<name>A0A2D6M0M0_9ARCH</name>
<sequence>MAENTLVPLDKYLKTGAHIGTKFKTGDMKRYIFKKRKDGLNVLDVENIDVKIRIAAEFISGFDLERAIIVSRRAYGQKPTKEFAKAIGARAILGRFVPGTFTNPLGKEFIEPSIVIVADPEVDNQAVKEAIKVKAPVVALASTNNYLRDIDLIIPINNKGRKSLALVYWLLAREILKKNGSIKTDEEFDDKLADFEYELKEGGEEGEDSRKERPRRDNKRSYDKKDSR</sequence>
<feature type="region of interest" description="Disordered" evidence="6">
    <location>
        <begin position="199"/>
        <end position="228"/>
    </location>
</feature>
<evidence type="ECO:0000313" key="7">
    <source>
        <dbReference type="EMBL" id="MAG21970.1"/>
    </source>
</evidence>
<dbReference type="PROSITE" id="PS00962">
    <property type="entry name" value="RIBOSOMAL_S2_1"/>
    <property type="match status" value="1"/>
</dbReference>
<evidence type="ECO:0000256" key="1">
    <source>
        <dbReference type="ARBA" id="ARBA00006242"/>
    </source>
</evidence>
<dbReference type="InterPro" id="IPR005707">
    <property type="entry name" value="Ribosomal_uS2_euk/arc"/>
</dbReference>
<reference evidence="8" key="1">
    <citation type="submission" date="2017-09" db="EMBL/GenBank/DDBJ databases">
        <title>The Reconstruction of 2,631 Draft Metagenome-Assembled Genomes from the Global Oceans.</title>
        <authorList>
            <person name="Tully B.J."/>
            <person name="Graham E.D."/>
            <person name="Heidelberg J.F."/>
        </authorList>
    </citation>
    <scope>NUCLEOTIDE SEQUENCE [LARGE SCALE GENOMIC DNA]</scope>
</reference>
<dbReference type="Pfam" id="PF00318">
    <property type="entry name" value="Ribosomal_S2"/>
    <property type="match status" value="2"/>
</dbReference>
<dbReference type="SUPFAM" id="SSF52313">
    <property type="entry name" value="Ribosomal protein S2"/>
    <property type="match status" value="1"/>
</dbReference>
<dbReference type="Gene3D" id="3.40.50.10490">
    <property type="entry name" value="Glucose-6-phosphate isomerase like protein, domain 1"/>
    <property type="match status" value="1"/>
</dbReference>
<dbReference type="InterPro" id="IPR023591">
    <property type="entry name" value="Ribosomal_uS2_flav_dom_sf"/>
</dbReference>
<proteinExistence type="inferred from homology"/>